<sequence>MNKPAPSRKLTQSLGLAIAMVLAAPTHAAPGPLPKTPLFLTNSVEPNVFFLLDDSGSMDWEVMYPDGTAGIASSGGMPILNGQNVAYWHPGWHGNYMYNWWVEVIPPANWSDPDPTVTWEDNLWVLRNHNANKLYYNPEVTYTPWKGSDSSGNPLYQDANPTAVLRDPTDPGGDTVDLTQTYDWWDFTTGTTYNDVTYLPSYYTWDADTDGDGEIDPDEPHTLYEIKPSTPTYPSGRSYAEELQNYANWFQYYRKREFATKAAVGGVINNTDATRMGLRVINDGQIQDVVTMTNPTNKRNFLQLFYDTPSQQAGTPLRRGLDRTGEYFMETGGGAPILPADQGGECQQNFALVMTDGFWNGGTPGGIGNADGDNSSDWDGDSTQSIDGGNYADNFSVTLADVAMFYYETDLRGLANKVPTTDGVDLNDQQHLVTYTISFGLKGTLDPETDAPTDTGFAWPDPMPGGNDLEKVDDLFHAAYNGRGLYLSAQDPVELETSLNTALTDIAERTATAAAVAVNSARLTSES</sequence>
<keyword evidence="1" id="KW-0732">Signal</keyword>
<name>A0A831WBE1_9GAMM</name>
<feature type="signal peptide" evidence="1">
    <location>
        <begin position="1"/>
        <end position="28"/>
    </location>
</feature>
<dbReference type="Proteomes" id="UP000886339">
    <property type="component" value="Unassembled WGS sequence"/>
</dbReference>
<protein>
    <recommendedName>
        <fullName evidence="3">PilC beta-propeller domain-containing protein</fullName>
    </recommendedName>
</protein>
<evidence type="ECO:0008006" key="3">
    <source>
        <dbReference type="Google" id="ProtNLM"/>
    </source>
</evidence>
<dbReference type="AlphaFoldDB" id="A0A831WBE1"/>
<gene>
    <name evidence="2" type="ORF">ENJ12_11345</name>
</gene>
<evidence type="ECO:0000256" key="1">
    <source>
        <dbReference type="SAM" id="SignalP"/>
    </source>
</evidence>
<reference evidence="2" key="1">
    <citation type="journal article" date="2020" name="mSystems">
        <title>Genome- and Community-Level Interaction Insights into Carbon Utilization and Element Cycling Functions of Hydrothermarchaeota in Hydrothermal Sediment.</title>
        <authorList>
            <person name="Zhou Z."/>
            <person name="Liu Y."/>
            <person name="Xu W."/>
            <person name="Pan J."/>
            <person name="Luo Z.H."/>
            <person name="Li M."/>
        </authorList>
    </citation>
    <scope>NUCLEOTIDE SEQUENCE [LARGE SCALE GENOMIC DNA]</scope>
    <source>
        <strain evidence="2">HyVt-458</strain>
    </source>
</reference>
<dbReference type="EMBL" id="DRLF01000393">
    <property type="protein sequence ID" value="HEC07442.1"/>
    <property type="molecule type" value="Genomic_DNA"/>
</dbReference>
<evidence type="ECO:0000313" key="2">
    <source>
        <dbReference type="EMBL" id="HEC07442.1"/>
    </source>
</evidence>
<feature type="non-terminal residue" evidence="2">
    <location>
        <position position="527"/>
    </location>
</feature>
<proteinExistence type="predicted"/>
<comment type="caution">
    <text evidence="2">The sequence shown here is derived from an EMBL/GenBank/DDBJ whole genome shotgun (WGS) entry which is preliminary data.</text>
</comment>
<feature type="chain" id="PRO_5032444085" description="PilC beta-propeller domain-containing protein" evidence="1">
    <location>
        <begin position="29"/>
        <end position="527"/>
    </location>
</feature>
<organism evidence="2">
    <name type="scientific">Thiolapillus brandeum</name>
    <dbReference type="NCBI Taxonomy" id="1076588"/>
    <lineage>
        <taxon>Bacteria</taxon>
        <taxon>Pseudomonadati</taxon>
        <taxon>Pseudomonadota</taxon>
        <taxon>Gammaproteobacteria</taxon>
        <taxon>Chromatiales</taxon>
        <taxon>Sedimenticolaceae</taxon>
        <taxon>Thiolapillus</taxon>
    </lineage>
</organism>
<accession>A0A831WBE1</accession>